<dbReference type="InterPro" id="IPR022228">
    <property type="entry name" value="DUF3755"/>
</dbReference>
<feature type="compositionally biased region" description="Polar residues" evidence="1">
    <location>
        <begin position="134"/>
        <end position="146"/>
    </location>
</feature>
<dbReference type="AlphaFoldDB" id="A0AAW2Z9Y2"/>
<dbReference type="EMBL" id="JAOPGA020001197">
    <property type="protein sequence ID" value="KAL0486049.1"/>
    <property type="molecule type" value="Genomic_DNA"/>
</dbReference>
<feature type="compositionally biased region" description="Low complexity" evidence="1">
    <location>
        <begin position="45"/>
        <end position="56"/>
    </location>
</feature>
<name>A0AAW2Z9Y2_9EUKA</name>
<evidence type="ECO:0000313" key="2">
    <source>
        <dbReference type="EMBL" id="KAL0486049.1"/>
    </source>
</evidence>
<keyword evidence="2" id="KW-0687">Ribonucleoprotein</keyword>
<proteinExistence type="predicted"/>
<feature type="compositionally biased region" description="Polar residues" evidence="1">
    <location>
        <begin position="109"/>
        <end position="120"/>
    </location>
</feature>
<feature type="compositionally biased region" description="Polar residues" evidence="1">
    <location>
        <begin position="1"/>
        <end position="15"/>
    </location>
</feature>
<sequence length="384" mass="42047">MNSPLGSGDNNSGNDITEDSDYRSSLGMQINNADNLASVMQYRGNNNQSNESQNANYSTPNSNLMSRTSYPVTNFGNANERYGRMAEYIKTKNVSEVYQKIHELTTAYNLQRGNDGSPAQTNPVNNPYTNNRNIAASPQQVFTMNSQQQQQQDVSDPTNTNVVANNNSGRSTPQSAQQQAQTRTTLKRTRKAPTTNNSDAVEPPKKQKVKKEENGSGGGIPQSRRDSIQQNINNGNNNPSQQQPPQNMSVQNTNSGPFVMNANNSNNASAMTQQLSNATGGGAGGQPNATPQSHSEVFINDLLEHNLKIISTIRFNMAHGRINDNITLISKFRENIIQVLTCMSKMGGIMSRMPPIPVKLNTICIPQQQNGQGNNNRSTPNQQQ</sequence>
<feature type="compositionally biased region" description="Polar residues" evidence="1">
    <location>
        <begin position="153"/>
        <end position="169"/>
    </location>
</feature>
<feature type="compositionally biased region" description="Basic and acidic residues" evidence="1">
    <location>
        <begin position="202"/>
        <end position="214"/>
    </location>
</feature>
<keyword evidence="3" id="KW-1185">Reference proteome</keyword>
<feature type="compositionally biased region" description="Low complexity" evidence="1">
    <location>
        <begin position="121"/>
        <end position="133"/>
    </location>
</feature>
<feature type="region of interest" description="Disordered" evidence="1">
    <location>
        <begin position="44"/>
        <end position="69"/>
    </location>
</feature>
<feature type="region of interest" description="Disordered" evidence="1">
    <location>
        <begin position="109"/>
        <end position="265"/>
    </location>
</feature>
<dbReference type="Pfam" id="PF12579">
    <property type="entry name" value="DUF3755"/>
    <property type="match status" value="1"/>
</dbReference>
<dbReference type="PANTHER" id="PTHR14000:SF1">
    <property type="entry name" value="HISTONE H2A DEUBIQUITINASE (DUF3755)"/>
    <property type="match status" value="1"/>
</dbReference>
<dbReference type="Proteomes" id="UP001431209">
    <property type="component" value="Unassembled WGS sequence"/>
</dbReference>
<dbReference type="GO" id="GO:0005840">
    <property type="term" value="C:ribosome"/>
    <property type="evidence" value="ECO:0007669"/>
    <property type="project" value="UniProtKB-KW"/>
</dbReference>
<feature type="compositionally biased region" description="Low complexity" evidence="1">
    <location>
        <begin position="228"/>
        <end position="252"/>
    </location>
</feature>
<keyword evidence="2" id="KW-0689">Ribosomal protein</keyword>
<accession>A0AAW2Z9Y2</accession>
<feature type="region of interest" description="Disordered" evidence="1">
    <location>
        <begin position="1"/>
        <end position="21"/>
    </location>
</feature>
<gene>
    <name evidence="2" type="ORF">AKO1_012251</name>
</gene>
<organism evidence="2 3">
    <name type="scientific">Acrasis kona</name>
    <dbReference type="NCBI Taxonomy" id="1008807"/>
    <lineage>
        <taxon>Eukaryota</taxon>
        <taxon>Discoba</taxon>
        <taxon>Heterolobosea</taxon>
        <taxon>Tetramitia</taxon>
        <taxon>Eutetramitia</taxon>
        <taxon>Acrasidae</taxon>
        <taxon>Acrasis</taxon>
    </lineage>
</organism>
<dbReference type="PANTHER" id="PTHR14000">
    <property type="entry name" value="FINGER CCCH DOMAIN PROTEIN, PUTATIVE (DUF3755)-RELATED"/>
    <property type="match status" value="1"/>
</dbReference>
<feature type="compositionally biased region" description="Low complexity" evidence="1">
    <location>
        <begin position="170"/>
        <end position="184"/>
    </location>
</feature>
<evidence type="ECO:0000313" key="3">
    <source>
        <dbReference type="Proteomes" id="UP001431209"/>
    </source>
</evidence>
<protein>
    <submittedName>
        <fullName evidence="2">Ribosomal protein S12 methylthiotransferase RimO</fullName>
    </submittedName>
</protein>
<evidence type="ECO:0000256" key="1">
    <source>
        <dbReference type="SAM" id="MobiDB-lite"/>
    </source>
</evidence>
<reference evidence="2 3" key="1">
    <citation type="submission" date="2024-03" db="EMBL/GenBank/DDBJ databases">
        <title>The Acrasis kona genome and developmental transcriptomes reveal deep origins of eukaryotic multicellular pathways.</title>
        <authorList>
            <person name="Sheikh S."/>
            <person name="Fu C.-J."/>
            <person name="Brown M.W."/>
            <person name="Baldauf S.L."/>
        </authorList>
    </citation>
    <scope>NUCLEOTIDE SEQUENCE [LARGE SCALE GENOMIC DNA]</scope>
    <source>
        <strain evidence="2 3">ATCC MYA-3509</strain>
    </source>
</reference>
<feature type="compositionally biased region" description="Polar residues" evidence="1">
    <location>
        <begin position="57"/>
        <end position="69"/>
    </location>
</feature>
<comment type="caution">
    <text evidence="2">The sequence shown here is derived from an EMBL/GenBank/DDBJ whole genome shotgun (WGS) entry which is preliminary data.</text>
</comment>